<reference evidence="3" key="1">
    <citation type="submission" date="2020-01" db="EMBL/GenBank/DDBJ databases">
        <authorList>
            <consortium name="DOE Joint Genome Institute"/>
            <person name="Haridas S."/>
            <person name="Albert R."/>
            <person name="Binder M."/>
            <person name="Bloem J."/>
            <person name="Labutti K."/>
            <person name="Salamov A."/>
            <person name="Andreopoulos B."/>
            <person name="Baker S.E."/>
            <person name="Barry K."/>
            <person name="Bills G."/>
            <person name="Bluhm B.H."/>
            <person name="Cannon C."/>
            <person name="Castanera R."/>
            <person name="Culley D.E."/>
            <person name="Daum C."/>
            <person name="Ezra D."/>
            <person name="Gonzalez J.B."/>
            <person name="Henrissat B."/>
            <person name="Kuo A."/>
            <person name="Liang C."/>
            <person name="Lipzen A."/>
            <person name="Lutzoni F."/>
            <person name="Magnuson J."/>
            <person name="Mondo S."/>
            <person name="Nolan M."/>
            <person name="Ohm R."/>
            <person name="Pangilinan J."/>
            <person name="Park H.-J."/>
            <person name="Ramirez L."/>
            <person name="Alfaro M."/>
            <person name="Sun H."/>
            <person name="Tritt A."/>
            <person name="Yoshinaga Y."/>
            <person name="Zwiers L.-H."/>
            <person name="Turgeon B.G."/>
            <person name="Goodwin S.B."/>
            <person name="Spatafora J.W."/>
            <person name="Crous P.W."/>
            <person name="Grigoriev I.V."/>
        </authorList>
    </citation>
    <scope>NUCLEOTIDE SEQUENCE</scope>
    <source>
        <strain evidence="3">P77</strain>
    </source>
</reference>
<name>A0A6A5KIH0_9PLEO</name>
<organism evidence="3 4">
    <name type="scientific">Decorospora gaudefroyi</name>
    <dbReference type="NCBI Taxonomy" id="184978"/>
    <lineage>
        <taxon>Eukaryota</taxon>
        <taxon>Fungi</taxon>
        <taxon>Dikarya</taxon>
        <taxon>Ascomycota</taxon>
        <taxon>Pezizomycotina</taxon>
        <taxon>Dothideomycetes</taxon>
        <taxon>Pleosporomycetidae</taxon>
        <taxon>Pleosporales</taxon>
        <taxon>Pleosporineae</taxon>
        <taxon>Pleosporaceae</taxon>
        <taxon>Decorospora</taxon>
    </lineage>
</organism>
<dbReference type="Proteomes" id="UP000800040">
    <property type="component" value="Unassembled WGS sequence"/>
</dbReference>
<feature type="domain" description="Heterokaryon incompatibility" evidence="2">
    <location>
        <begin position="84"/>
        <end position="238"/>
    </location>
</feature>
<dbReference type="PANTHER" id="PTHR33112:SF16">
    <property type="entry name" value="HETEROKARYON INCOMPATIBILITY DOMAIN-CONTAINING PROTEIN"/>
    <property type="match status" value="1"/>
</dbReference>
<evidence type="ECO:0000256" key="1">
    <source>
        <dbReference type="SAM" id="MobiDB-lite"/>
    </source>
</evidence>
<dbReference type="InterPro" id="IPR010730">
    <property type="entry name" value="HET"/>
</dbReference>
<evidence type="ECO:0000313" key="4">
    <source>
        <dbReference type="Proteomes" id="UP000800040"/>
    </source>
</evidence>
<protein>
    <submittedName>
        <fullName evidence="3">HET-domain-containing protein</fullName>
    </submittedName>
</protein>
<dbReference type="Pfam" id="PF06985">
    <property type="entry name" value="HET"/>
    <property type="match status" value="1"/>
</dbReference>
<accession>A0A6A5KIH0</accession>
<evidence type="ECO:0000313" key="3">
    <source>
        <dbReference type="EMBL" id="KAF1833223.1"/>
    </source>
</evidence>
<evidence type="ECO:0000259" key="2">
    <source>
        <dbReference type="Pfam" id="PF06985"/>
    </source>
</evidence>
<sequence>MKVGGKGVPVPGGFEPDQKFVNVSAPAAAPKECLSKCRAKHYDCADARNWQNKPGRMPTRLINVSRHEEGLLCIEQLHNPPTPYAALSHRWNVGETPWTTQTTNVESRSTWFSSACLPKTLTDAAKITDGLGLRYVWIDSLCIIQNDKEDWKTATASMADVYANAEVTLFADCAKDDDAGFLDLVPSIDRPVLFNLQSEGVPGLPYIVRYSCNPKPSFEYANAIGPSHLNERGWILQERLLSRRQIHFYETEWAWKCSMLSITQSGREAPKDDLPDWLQQTGQSGSWDAAQAPDIWWEIVERYSTMKLSRSSDRLPAISGIAQIFSKFIPGPCVTA</sequence>
<dbReference type="PANTHER" id="PTHR33112">
    <property type="entry name" value="DOMAIN PROTEIN, PUTATIVE-RELATED"/>
    <property type="match status" value="1"/>
</dbReference>
<gene>
    <name evidence="3" type="ORF">BDW02DRAFT_623854</name>
</gene>
<dbReference type="OrthoDB" id="3486565at2759"/>
<keyword evidence="4" id="KW-1185">Reference proteome</keyword>
<feature type="region of interest" description="Disordered" evidence="1">
    <location>
        <begin position="267"/>
        <end position="286"/>
    </location>
</feature>
<proteinExistence type="predicted"/>
<dbReference type="AlphaFoldDB" id="A0A6A5KIH0"/>
<dbReference type="EMBL" id="ML975322">
    <property type="protein sequence ID" value="KAF1833223.1"/>
    <property type="molecule type" value="Genomic_DNA"/>
</dbReference>